<name>A0A3S5AN32_9PLAT</name>
<dbReference type="EMBL" id="CAAALY010047587">
    <property type="protein sequence ID" value="VEL20685.1"/>
    <property type="molecule type" value="Genomic_DNA"/>
</dbReference>
<evidence type="ECO:0000313" key="2">
    <source>
        <dbReference type="EMBL" id="VEL20685.1"/>
    </source>
</evidence>
<organism evidence="2 3">
    <name type="scientific">Protopolystoma xenopodis</name>
    <dbReference type="NCBI Taxonomy" id="117903"/>
    <lineage>
        <taxon>Eukaryota</taxon>
        <taxon>Metazoa</taxon>
        <taxon>Spiralia</taxon>
        <taxon>Lophotrochozoa</taxon>
        <taxon>Platyhelminthes</taxon>
        <taxon>Monogenea</taxon>
        <taxon>Polyopisthocotylea</taxon>
        <taxon>Polystomatidea</taxon>
        <taxon>Polystomatidae</taxon>
        <taxon>Protopolystoma</taxon>
    </lineage>
</organism>
<evidence type="ECO:0000313" key="3">
    <source>
        <dbReference type="Proteomes" id="UP000784294"/>
    </source>
</evidence>
<comment type="caution">
    <text evidence="2">The sequence shown here is derived from an EMBL/GenBank/DDBJ whole genome shotgun (WGS) entry which is preliminary data.</text>
</comment>
<protein>
    <submittedName>
        <fullName evidence="2">Uncharacterized protein</fullName>
    </submittedName>
</protein>
<reference evidence="2" key="1">
    <citation type="submission" date="2018-11" db="EMBL/GenBank/DDBJ databases">
        <authorList>
            <consortium name="Pathogen Informatics"/>
        </authorList>
    </citation>
    <scope>NUCLEOTIDE SEQUENCE</scope>
</reference>
<feature type="compositionally biased region" description="Polar residues" evidence="1">
    <location>
        <begin position="1"/>
        <end position="10"/>
    </location>
</feature>
<gene>
    <name evidence="2" type="ORF">PXEA_LOCUS14125</name>
</gene>
<dbReference type="AlphaFoldDB" id="A0A3S5AN32"/>
<feature type="region of interest" description="Disordered" evidence="1">
    <location>
        <begin position="1"/>
        <end position="21"/>
    </location>
</feature>
<accession>A0A3S5AN32</accession>
<evidence type="ECO:0000256" key="1">
    <source>
        <dbReference type="SAM" id="MobiDB-lite"/>
    </source>
</evidence>
<sequence>MHASLASSPSGHGPNTAKLEREISQARQTIAFRRPFLQGFRLSRQRREPRDRIGPVAATLPGDAELPVPMRPAAEPVRFYEIASRKSPQF</sequence>
<dbReference type="Proteomes" id="UP000784294">
    <property type="component" value="Unassembled WGS sequence"/>
</dbReference>
<keyword evidence="3" id="KW-1185">Reference proteome</keyword>
<proteinExistence type="predicted"/>